<keyword evidence="8" id="KW-0175">Coiled coil</keyword>
<sequence length="311" mass="34351">MYTYNTAPPADELARAQNELAQVKDIMVQNVEQILSRGERIELLVDKTDNMASQATAFRRGAKTVRRQMWWRNKRVVALGFVVALVSTQPKPVAASGKESAHHAPSGHSLGHRRAVLRRRPESVRGQQGPRRRAPLICLLVPCLSSSPRAVVPIRIGILPPRPSAVTTISREALIPHAPPSFLNQATRFVSVSRVCTGSSCLSKSSFAASPSRSPKNALWSRYSAGVRYAAPVLVLVLVPERGGAWRPRGCCEPRRGLESRQASHPWRAVCMCARALSYNFWGRKKEERGVFQSEGVLTRSSEDRGVRTCT</sequence>
<dbReference type="PROSITE" id="PS50892">
    <property type="entry name" value="V_SNARE"/>
    <property type="match status" value="1"/>
</dbReference>
<dbReference type="AlphaFoldDB" id="A0A4Y9YS66"/>
<dbReference type="PANTHER" id="PTHR21136:SF168">
    <property type="entry name" value="VESICLE-ASSOCIATED MEMBRANE PROTEIN 9"/>
    <property type="match status" value="1"/>
</dbReference>
<accession>A0A4Y9YS66</accession>
<name>A0A4Y9YS66_9AGAM</name>
<dbReference type="PRINTS" id="PR00219">
    <property type="entry name" value="SYNAPTOBREVN"/>
</dbReference>
<dbReference type="CDD" id="cd15843">
    <property type="entry name" value="R-SNARE"/>
    <property type="match status" value="1"/>
</dbReference>
<evidence type="ECO:0000256" key="5">
    <source>
        <dbReference type="ARBA" id="ARBA00022989"/>
    </source>
</evidence>
<dbReference type="InterPro" id="IPR051097">
    <property type="entry name" value="Synaptobrevin-like_transport"/>
</dbReference>
<feature type="domain" description="V-SNARE coiled-coil homology" evidence="10">
    <location>
        <begin position="12"/>
        <end position="72"/>
    </location>
</feature>
<organism evidence="11 12">
    <name type="scientific">Dentipellis fragilis</name>
    <dbReference type="NCBI Taxonomy" id="205917"/>
    <lineage>
        <taxon>Eukaryota</taxon>
        <taxon>Fungi</taxon>
        <taxon>Dikarya</taxon>
        <taxon>Basidiomycota</taxon>
        <taxon>Agaricomycotina</taxon>
        <taxon>Agaricomycetes</taxon>
        <taxon>Russulales</taxon>
        <taxon>Hericiaceae</taxon>
        <taxon>Dentipellis</taxon>
    </lineage>
</organism>
<proteinExistence type="inferred from homology"/>
<dbReference type="SUPFAM" id="SSF58038">
    <property type="entry name" value="SNARE fusion complex"/>
    <property type="match status" value="1"/>
</dbReference>
<dbReference type="InterPro" id="IPR001388">
    <property type="entry name" value="Synaptobrevin-like"/>
</dbReference>
<comment type="similarity">
    <text evidence="1">Belongs to the synaptobrevin family.</text>
</comment>
<dbReference type="OrthoDB" id="248747at2759"/>
<dbReference type="EMBL" id="SEOQ01000370">
    <property type="protein sequence ID" value="TFY64538.1"/>
    <property type="molecule type" value="Genomic_DNA"/>
</dbReference>
<evidence type="ECO:0000256" key="9">
    <source>
        <dbReference type="SAM" id="MobiDB-lite"/>
    </source>
</evidence>
<feature type="region of interest" description="Disordered" evidence="9">
    <location>
        <begin position="94"/>
        <end position="129"/>
    </location>
</feature>
<dbReference type="GO" id="GO:0016020">
    <property type="term" value="C:membrane"/>
    <property type="evidence" value="ECO:0007669"/>
    <property type="project" value="InterPro"/>
</dbReference>
<dbReference type="PANTHER" id="PTHR21136">
    <property type="entry name" value="SNARE PROTEINS"/>
    <property type="match status" value="1"/>
</dbReference>
<dbReference type="GO" id="GO:0012505">
    <property type="term" value="C:endomembrane system"/>
    <property type="evidence" value="ECO:0007669"/>
    <property type="project" value="UniProtKB-SubCell"/>
</dbReference>
<evidence type="ECO:0000256" key="3">
    <source>
        <dbReference type="ARBA" id="ARBA00022692"/>
    </source>
</evidence>
<evidence type="ECO:0000256" key="8">
    <source>
        <dbReference type="PROSITE-ProRule" id="PRU00290"/>
    </source>
</evidence>
<evidence type="ECO:0000256" key="2">
    <source>
        <dbReference type="ARBA" id="ARBA00022448"/>
    </source>
</evidence>
<dbReference type="GO" id="GO:0005737">
    <property type="term" value="C:cytoplasm"/>
    <property type="evidence" value="ECO:0007669"/>
    <property type="project" value="UniProtKB-ARBA"/>
</dbReference>
<reference evidence="11 12" key="1">
    <citation type="submission" date="2019-02" db="EMBL/GenBank/DDBJ databases">
        <title>Genome sequencing of the rare red list fungi Dentipellis fragilis.</title>
        <authorList>
            <person name="Buettner E."/>
            <person name="Kellner H."/>
        </authorList>
    </citation>
    <scope>NUCLEOTIDE SEQUENCE [LARGE SCALE GENOMIC DNA]</scope>
    <source>
        <strain evidence="11 12">DSM 105465</strain>
    </source>
</reference>
<dbReference type="Proteomes" id="UP000298327">
    <property type="component" value="Unassembled WGS sequence"/>
</dbReference>
<keyword evidence="5" id="KW-1133">Transmembrane helix</keyword>
<evidence type="ECO:0000256" key="6">
    <source>
        <dbReference type="ARBA" id="ARBA00023136"/>
    </source>
</evidence>
<keyword evidence="4" id="KW-0653">Protein transport</keyword>
<evidence type="ECO:0000256" key="1">
    <source>
        <dbReference type="ARBA" id="ARBA00008025"/>
    </source>
</evidence>
<keyword evidence="12" id="KW-1185">Reference proteome</keyword>
<evidence type="ECO:0000313" key="11">
    <source>
        <dbReference type="EMBL" id="TFY64538.1"/>
    </source>
</evidence>
<evidence type="ECO:0000256" key="7">
    <source>
        <dbReference type="ARBA" id="ARBA00046280"/>
    </source>
</evidence>
<keyword evidence="2" id="KW-0813">Transport</keyword>
<dbReference type="STRING" id="205917.A0A4Y9YS66"/>
<dbReference type="FunFam" id="1.20.5.110:FF:000004">
    <property type="entry name" value="Vesicle-associated membrane protein 7"/>
    <property type="match status" value="1"/>
</dbReference>
<keyword evidence="6" id="KW-0472">Membrane</keyword>
<protein>
    <recommendedName>
        <fullName evidence="10">V-SNARE coiled-coil homology domain-containing protein</fullName>
    </recommendedName>
</protein>
<comment type="subcellular location">
    <subcellularLocation>
        <location evidence="7">Endomembrane system</location>
        <topology evidence="7">Single-pass type IV membrane protein</topology>
    </subcellularLocation>
</comment>
<evidence type="ECO:0000256" key="4">
    <source>
        <dbReference type="ARBA" id="ARBA00022927"/>
    </source>
</evidence>
<dbReference type="Gene3D" id="1.20.5.110">
    <property type="match status" value="1"/>
</dbReference>
<dbReference type="GO" id="GO:0015031">
    <property type="term" value="P:protein transport"/>
    <property type="evidence" value="ECO:0007669"/>
    <property type="project" value="UniProtKB-KW"/>
</dbReference>
<dbReference type="GO" id="GO:0016192">
    <property type="term" value="P:vesicle-mediated transport"/>
    <property type="evidence" value="ECO:0007669"/>
    <property type="project" value="InterPro"/>
</dbReference>
<comment type="caution">
    <text evidence="11">The sequence shown here is derived from an EMBL/GenBank/DDBJ whole genome shotgun (WGS) entry which is preliminary data.</text>
</comment>
<keyword evidence="3" id="KW-0812">Transmembrane</keyword>
<gene>
    <name evidence="11" type="ORF">EVG20_g5917</name>
</gene>
<dbReference type="InterPro" id="IPR042855">
    <property type="entry name" value="V_SNARE_CC"/>
</dbReference>
<evidence type="ECO:0000259" key="10">
    <source>
        <dbReference type="PROSITE" id="PS50892"/>
    </source>
</evidence>
<evidence type="ECO:0000313" key="12">
    <source>
        <dbReference type="Proteomes" id="UP000298327"/>
    </source>
</evidence>
<dbReference type="Pfam" id="PF00957">
    <property type="entry name" value="Synaptobrevin"/>
    <property type="match status" value="1"/>
</dbReference>